<keyword evidence="13" id="KW-0862">Zinc</keyword>
<accession>A0A9W8KZ19</accession>
<evidence type="ECO:0000256" key="19">
    <source>
        <dbReference type="PROSITE-ProRule" id="PRU00175"/>
    </source>
</evidence>
<evidence type="ECO:0000256" key="3">
    <source>
        <dbReference type="ARBA" id="ARBA00004906"/>
    </source>
</evidence>
<keyword evidence="11 19" id="KW-0863">Zinc-finger</keyword>
<dbReference type="InterPro" id="IPR001841">
    <property type="entry name" value="Znf_RING"/>
</dbReference>
<sequence>MPQQSENDTEMVNVQVVAERSNEALDEAFNKAAIPQIDFKFPFSGQPEIVRSTQKDMFYQQRLRSEIADLVQQTRGTRYYAAHQDEIDAASKAVYYGLTTLSGAPTLGEEYCGIMQIDRNQLYPSLGRRFLMVLLQAGSGFSVLRVLVAARGWLQRQRLRKRQLCPGNAETALDRIVYFVKRTGIFSKLSMVHLALFYFAGAYYNISKRLTGIRYVFTRKLRQGEESAGYEVLGALLAIQLTIQAAIQLWRWNKTGALGADNDDDDGDGIEDDEDDNRNIINLKNLKWSATVTNKAQTDDGVGNVQEDGASEIDDLNQERGDDKNIVEEEPEKQTDIIEQDIEQIKQFTSSQQKCTLCLAQRRNTAATPCGHLFCWTCIFEWCQLHPECPLCRQPVNLNQILPVFNY</sequence>
<dbReference type="PROSITE" id="PS50089">
    <property type="entry name" value="ZF_RING_2"/>
    <property type="match status" value="1"/>
</dbReference>
<reference evidence="23" key="1">
    <citation type="submission" date="2022-07" db="EMBL/GenBank/DDBJ databases">
        <title>Phylogenomic reconstructions and comparative analyses of Kickxellomycotina fungi.</title>
        <authorList>
            <person name="Reynolds N.K."/>
            <person name="Stajich J.E."/>
            <person name="Barry K."/>
            <person name="Grigoriev I.V."/>
            <person name="Crous P."/>
            <person name="Smith M.E."/>
        </authorList>
    </citation>
    <scope>NUCLEOTIDE SEQUENCE</scope>
    <source>
        <strain evidence="23">NRRL 3115</strain>
    </source>
</reference>
<protein>
    <recommendedName>
        <fullName evidence="5">RING-type E3 ubiquitin transferase</fullName>
        <ecNumber evidence="5">2.3.2.27</ecNumber>
    </recommendedName>
    <alternativeName>
        <fullName evidence="18">Peroxin-10</fullName>
    </alternativeName>
</protein>
<evidence type="ECO:0000256" key="14">
    <source>
        <dbReference type="ARBA" id="ARBA00022927"/>
    </source>
</evidence>
<dbReference type="GO" id="GO:0008270">
    <property type="term" value="F:zinc ion binding"/>
    <property type="evidence" value="ECO:0007669"/>
    <property type="project" value="UniProtKB-KW"/>
</dbReference>
<feature type="transmembrane region" description="Helical" evidence="21">
    <location>
        <begin position="130"/>
        <end position="154"/>
    </location>
</feature>
<evidence type="ECO:0000256" key="17">
    <source>
        <dbReference type="ARBA" id="ARBA00023140"/>
    </source>
</evidence>
<dbReference type="GO" id="GO:0061630">
    <property type="term" value="F:ubiquitin protein ligase activity"/>
    <property type="evidence" value="ECO:0007669"/>
    <property type="project" value="UniProtKB-EC"/>
</dbReference>
<dbReference type="PANTHER" id="PTHR23350:SF0">
    <property type="entry name" value="PEROXISOME BIOGENESIS FACTOR 10"/>
    <property type="match status" value="1"/>
</dbReference>
<dbReference type="CDD" id="cd16527">
    <property type="entry name" value="RING-HC_PEX10"/>
    <property type="match status" value="1"/>
</dbReference>
<proteinExistence type="inferred from homology"/>
<dbReference type="InterPro" id="IPR017907">
    <property type="entry name" value="Znf_RING_CS"/>
</dbReference>
<gene>
    <name evidence="23" type="primary">PEX10</name>
    <name evidence="23" type="ORF">GGI25_002503</name>
</gene>
<keyword evidence="17" id="KW-0576">Peroxisome</keyword>
<dbReference type="SUPFAM" id="SSF57850">
    <property type="entry name" value="RING/U-box"/>
    <property type="match status" value="1"/>
</dbReference>
<evidence type="ECO:0000256" key="5">
    <source>
        <dbReference type="ARBA" id="ARBA00012483"/>
    </source>
</evidence>
<comment type="subcellular location">
    <subcellularLocation>
        <location evidence="2">Peroxisome membrane</location>
        <topology evidence="2">Multi-pass membrane protein</topology>
    </subcellularLocation>
</comment>
<keyword evidence="6" id="KW-0813">Transport</keyword>
<dbReference type="EMBL" id="JANBTW010000022">
    <property type="protein sequence ID" value="KAJ2678331.1"/>
    <property type="molecule type" value="Genomic_DNA"/>
</dbReference>
<feature type="domain" description="RING-type" evidence="22">
    <location>
        <begin position="355"/>
        <end position="393"/>
    </location>
</feature>
<dbReference type="PROSITE" id="PS00518">
    <property type="entry name" value="ZF_RING_1"/>
    <property type="match status" value="1"/>
</dbReference>
<evidence type="ECO:0000256" key="1">
    <source>
        <dbReference type="ARBA" id="ARBA00000900"/>
    </source>
</evidence>
<evidence type="ECO:0000256" key="21">
    <source>
        <dbReference type="SAM" id="Phobius"/>
    </source>
</evidence>
<dbReference type="InterPro" id="IPR006845">
    <property type="entry name" value="Pex_N"/>
</dbReference>
<evidence type="ECO:0000256" key="13">
    <source>
        <dbReference type="ARBA" id="ARBA00022833"/>
    </source>
</evidence>
<comment type="pathway">
    <text evidence="3">Protein modification; protein ubiquitination.</text>
</comment>
<dbReference type="InterPro" id="IPR013083">
    <property type="entry name" value="Znf_RING/FYVE/PHD"/>
</dbReference>
<evidence type="ECO:0000256" key="15">
    <source>
        <dbReference type="ARBA" id="ARBA00022989"/>
    </source>
</evidence>
<keyword evidence="9 21" id="KW-0812">Transmembrane</keyword>
<dbReference type="EC" id="2.3.2.27" evidence="5"/>
<evidence type="ECO:0000313" key="24">
    <source>
        <dbReference type="Proteomes" id="UP001151518"/>
    </source>
</evidence>
<evidence type="ECO:0000256" key="12">
    <source>
        <dbReference type="ARBA" id="ARBA00022786"/>
    </source>
</evidence>
<dbReference type="Pfam" id="PF04757">
    <property type="entry name" value="Pex2_Pex12"/>
    <property type="match status" value="1"/>
</dbReference>
<evidence type="ECO:0000256" key="9">
    <source>
        <dbReference type="ARBA" id="ARBA00022692"/>
    </source>
</evidence>
<evidence type="ECO:0000256" key="6">
    <source>
        <dbReference type="ARBA" id="ARBA00022448"/>
    </source>
</evidence>
<dbReference type="GO" id="GO:0005778">
    <property type="term" value="C:peroxisomal membrane"/>
    <property type="evidence" value="ECO:0007669"/>
    <property type="project" value="UniProtKB-SubCell"/>
</dbReference>
<dbReference type="PANTHER" id="PTHR23350">
    <property type="entry name" value="PEROXISOME ASSEMBLY PROTEIN 10"/>
    <property type="match status" value="1"/>
</dbReference>
<evidence type="ECO:0000259" key="22">
    <source>
        <dbReference type="PROSITE" id="PS50089"/>
    </source>
</evidence>
<evidence type="ECO:0000256" key="2">
    <source>
        <dbReference type="ARBA" id="ARBA00004585"/>
    </source>
</evidence>
<keyword evidence="15 21" id="KW-1133">Transmembrane helix</keyword>
<evidence type="ECO:0000256" key="16">
    <source>
        <dbReference type="ARBA" id="ARBA00023136"/>
    </source>
</evidence>
<keyword evidence="14" id="KW-0653">Protein transport</keyword>
<evidence type="ECO:0000256" key="4">
    <source>
        <dbReference type="ARBA" id="ARBA00008704"/>
    </source>
</evidence>
<keyword evidence="16 21" id="KW-0472">Membrane</keyword>
<feature type="region of interest" description="Disordered" evidence="20">
    <location>
        <begin position="298"/>
        <end position="320"/>
    </location>
</feature>
<dbReference type="AlphaFoldDB" id="A0A9W8KZ19"/>
<dbReference type="GO" id="GO:0016562">
    <property type="term" value="P:protein import into peroxisome matrix, receptor recycling"/>
    <property type="evidence" value="ECO:0007669"/>
    <property type="project" value="UniProtKB-ARBA"/>
</dbReference>
<keyword evidence="10" id="KW-0479">Metal-binding</keyword>
<dbReference type="GO" id="GO:0016567">
    <property type="term" value="P:protein ubiquitination"/>
    <property type="evidence" value="ECO:0007669"/>
    <property type="project" value="UniProtKB-ARBA"/>
</dbReference>
<dbReference type="OrthoDB" id="6270329at2759"/>
<evidence type="ECO:0000256" key="10">
    <source>
        <dbReference type="ARBA" id="ARBA00022723"/>
    </source>
</evidence>
<comment type="catalytic activity">
    <reaction evidence="1">
        <text>S-ubiquitinyl-[E2 ubiquitin-conjugating enzyme]-L-cysteine + [acceptor protein]-L-lysine = [E2 ubiquitin-conjugating enzyme]-L-cysteine + N(6)-ubiquitinyl-[acceptor protein]-L-lysine.</text>
        <dbReference type="EC" id="2.3.2.27"/>
    </reaction>
</comment>
<evidence type="ECO:0000256" key="7">
    <source>
        <dbReference type="ARBA" id="ARBA00022593"/>
    </source>
</evidence>
<comment type="caution">
    <text evidence="23">The sequence shown here is derived from an EMBL/GenBank/DDBJ whole genome shotgun (WGS) entry which is preliminary data.</text>
</comment>
<dbReference type="InterPro" id="IPR025654">
    <property type="entry name" value="PEX2/10"/>
</dbReference>
<name>A0A9W8KZ19_9FUNG</name>
<keyword evidence="12" id="KW-0833">Ubl conjugation pathway</keyword>
<dbReference type="Pfam" id="PF13920">
    <property type="entry name" value="zf-C3HC4_3"/>
    <property type="match status" value="1"/>
</dbReference>
<keyword evidence="7" id="KW-0962">Peroxisome biogenesis</keyword>
<comment type="similarity">
    <text evidence="4">Belongs to the pex2/pex10/pex12 family.</text>
</comment>
<dbReference type="SMART" id="SM00184">
    <property type="entry name" value="RING"/>
    <property type="match status" value="1"/>
</dbReference>
<dbReference type="Gene3D" id="3.30.40.10">
    <property type="entry name" value="Zinc/RING finger domain, C3HC4 (zinc finger)"/>
    <property type="match status" value="1"/>
</dbReference>
<evidence type="ECO:0000313" key="23">
    <source>
        <dbReference type="EMBL" id="KAJ2678331.1"/>
    </source>
</evidence>
<evidence type="ECO:0000256" key="11">
    <source>
        <dbReference type="ARBA" id="ARBA00022771"/>
    </source>
</evidence>
<keyword evidence="8" id="KW-0808">Transferase</keyword>
<organism evidence="23 24">
    <name type="scientific">Coemansia spiralis</name>
    <dbReference type="NCBI Taxonomy" id="417178"/>
    <lineage>
        <taxon>Eukaryota</taxon>
        <taxon>Fungi</taxon>
        <taxon>Fungi incertae sedis</taxon>
        <taxon>Zoopagomycota</taxon>
        <taxon>Kickxellomycotina</taxon>
        <taxon>Kickxellomycetes</taxon>
        <taxon>Kickxellales</taxon>
        <taxon>Kickxellaceae</taxon>
        <taxon>Coemansia</taxon>
    </lineage>
</organism>
<dbReference type="Proteomes" id="UP001151518">
    <property type="component" value="Unassembled WGS sequence"/>
</dbReference>
<evidence type="ECO:0000256" key="20">
    <source>
        <dbReference type="SAM" id="MobiDB-lite"/>
    </source>
</evidence>
<evidence type="ECO:0000256" key="8">
    <source>
        <dbReference type="ARBA" id="ARBA00022679"/>
    </source>
</evidence>
<feature type="transmembrane region" description="Helical" evidence="21">
    <location>
        <begin position="185"/>
        <end position="204"/>
    </location>
</feature>
<evidence type="ECO:0000256" key="18">
    <source>
        <dbReference type="ARBA" id="ARBA00041230"/>
    </source>
</evidence>